<dbReference type="InParanoid" id="C8X8J8"/>
<organism evidence="1 2">
    <name type="scientific">Nakamurella multipartita (strain ATCC 700099 / DSM 44233 / CIP 104796 / JCM 9543 / NBRC 105858 / Y-104)</name>
    <name type="common">Microsphaera multipartita</name>
    <dbReference type="NCBI Taxonomy" id="479431"/>
    <lineage>
        <taxon>Bacteria</taxon>
        <taxon>Bacillati</taxon>
        <taxon>Actinomycetota</taxon>
        <taxon>Actinomycetes</taxon>
        <taxon>Nakamurellales</taxon>
        <taxon>Nakamurellaceae</taxon>
        <taxon>Nakamurella</taxon>
    </lineage>
</organism>
<name>C8X8J8_NAKMY</name>
<dbReference type="InterPro" id="IPR032581">
    <property type="entry name" value="DUF4917"/>
</dbReference>
<dbReference type="AlphaFoldDB" id="C8X8J8"/>
<dbReference type="HOGENOM" id="CLU_068423_0_0_11"/>
<dbReference type="eggNOG" id="ENOG502ZX4F">
    <property type="taxonomic scope" value="Bacteria"/>
</dbReference>
<evidence type="ECO:0000313" key="1">
    <source>
        <dbReference type="EMBL" id="ACV79053.1"/>
    </source>
</evidence>
<sequence>MRPDNPVPDVRIAQWTDIQGLFHDGDSDDGALLLGNGFSTNIWSRFAYSSLLAESELTGQARELFGRGCNFEAVLANLTVAQQISLVVEPNNLRLHSKLGQLADEIRGGLRQAVQQVHPEPSDLCAGLLPMPGMCHTVGLPRNVLDDVKMHLPRYSVVFTTNYDLITYWVVVSAGMADLFPGGDAFDVERAESWRQDSTQPKIFFLHGALHLWRSLSSNAESKLTTNPGVALLDMIRLATADPDHVPLFISEGSSPDKVARIGASPYLSFCARSLAASRAPLTVLGQALDDVDLHIRELIECHPDRPVAIGVWVGDIPDQTNRPDVLRARATMIRGRLPRSRNVTFFDSSDHPLTDPEMNCG</sequence>
<evidence type="ECO:0000313" key="2">
    <source>
        <dbReference type="Proteomes" id="UP000002218"/>
    </source>
</evidence>
<proteinExistence type="predicted"/>
<keyword evidence="2" id="KW-1185">Reference proteome</keyword>
<dbReference type="STRING" id="479431.Namu_2707"/>
<dbReference type="Proteomes" id="UP000002218">
    <property type="component" value="Chromosome"/>
</dbReference>
<evidence type="ECO:0008006" key="3">
    <source>
        <dbReference type="Google" id="ProtNLM"/>
    </source>
</evidence>
<reference evidence="2" key="1">
    <citation type="submission" date="2009-09" db="EMBL/GenBank/DDBJ databases">
        <title>The complete genome of Nakamurella multipartita DSM 44233.</title>
        <authorList>
            <consortium name="US DOE Joint Genome Institute (JGI-PGF)"/>
            <person name="Lucas S."/>
            <person name="Copeland A."/>
            <person name="Lapidus A."/>
            <person name="Glavina del Rio T."/>
            <person name="Dalin E."/>
            <person name="Tice H."/>
            <person name="Bruce D."/>
            <person name="Goodwin L."/>
            <person name="Pitluck S."/>
            <person name="Kyrpides N."/>
            <person name="Mavromatis K."/>
            <person name="Ivanova N."/>
            <person name="Ovchinnikova G."/>
            <person name="Sims D."/>
            <person name="Meincke L."/>
            <person name="Brettin T."/>
            <person name="Detter J.C."/>
            <person name="Han C."/>
            <person name="Larimer F."/>
            <person name="Land M."/>
            <person name="Hauser L."/>
            <person name="Markowitz V."/>
            <person name="Cheng J.-F."/>
            <person name="Hugenholtz P."/>
            <person name="Woyke T."/>
            <person name="Wu D."/>
            <person name="Klenk H.-P."/>
            <person name="Eisen J.A."/>
        </authorList>
    </citation>
    <scope>NUCLEOTIDE SEQUENCE [LARGE SCALE GENOMIC DNA]</scope>
    <source>
        <strain evidence="2">ATCC 700099 / DSM 44233 / CIP 104796 / JCM 9543 / NBRC 105858 / Y-104</strain>
    </source>
</reference>
<protein>
    <recommendedName>
        <fullName evidence="3">DUF4917 domain-containing protein</fullName>
    </recommendedName>
</protein>
<gene>
    <name evidence="1" type="ordered locus">Namu_2707</name>
</gene>
<dbReference type="KEGG" id="nml:Namu_2707"/>
<dbReference type="RefSeq" id="WP_015747932.1">
    <property type="nucleotide sequence ID" value="NC_013235.1"/>
</dbReference>
<accession>C8X8J8</accession>
<reference evidence="1 2" key="2">
    <citation type="journal article" date="2010" name="Stand. Genomic Sci.">
        <title>Complete genome sequence of Nakamurella multipartita type strain (Y-104).</title>
        <authorList>
            <person name="Tice H."/>
            <person name="Mayilraj S."/>
            <person name="Sims D."/>
            <person name="Lapidus A."/>
            <person name="Nolan M."/>
            <person name="Lucas S."/>
            <person name="Glavina Del Rio T."/>
            <person name="Copeland A."/>
            <person name="Cheng J.F."/>
            <person name="Meincke L."/>
            <person name="Bruce D."/>
            <person name="Goodwin L."/>
            <person name="Pitluck S."/>
            <person name="Ivanova N."/>
            <person name="Mavromatis K."/>
            <person name="Ovchinnikova G."/>
            <person name="Pati A."/>
            <person name="Chen A."/>
            <person name="Palaniappan K."/>
            <person name="Land M."/>
            <person name="Hauser L."/>
            <person name="Chang Y.J."/>
            <person name="Jeffries C.D."/>
            <person name="Detter J.C."/>
            <person name="Brettin T."/>
            <person name="Rohde M."/>
            <person name="Goker M."/>
            <person name="Bristow J."/>
            <person name="Eisen J.A."/>
            <person name="Markowitz V."/>
            <person name="Hugenholtz P."/>
            <person name="Kyrpides N.C."/>
            <person name="Klenk H.P."/>
            <person name="Chen F."/>
        </authorList>
    </citation>
    <scope>NUCLEOTIDE SEQUENCE [LARGE SCALE GENOMIC DNA]</scope>
    <source>
        <strain evidence="2">ATCC 700099 / DSM 44233 / CIP 104796 / JCM 9543 / NBRC 105858 / Y-104</strain>
    </source>
</reference>
<dbReference type="EMBL" id="CP001737">
    <property type="protein sequence ID" value="ACV79053.1"/>
    <property type="molecule type" value="Genomic_DNA"/>
</dbReference>
<dbReference type="Pfam" id="PF16263">
    <property type="entry name" value="DUF4917"/>
    <property type="match status" value="1"/>
</dbReference>